<reference evidence="2 3" key="1">
    <citation type="submission" date="2018-03" db="EMBL/GenBank/DDBJ databases">
        <title>Genomic Encyclopedia of Archaeal and Bacterial Type Strains, Phase II (KMG-II): from individual species to whole genera.</title>
        <authorList>
            <person name="Goeker M."/>
        </authorList>
    </citation>
    <scope>NUCLEOTIDE SEQUENCE [LARGE SCALE GENOMIC DNA]</scope>
    <source>
        <strain evidence="2 3">DSM 25027</strain>
    </source>
</reference>
<dbReference type="InterPro" id="IPR003615">
    <property type="entry name" value="HNH_nuc"/>
</dbReference>
<feature type="domain" description="HNH nuclease" evidence="1">
    <location>
        <begin position="212"/>
        <end position="261"/>
    </location>
</feature>
<keyword evidence="2" id="KW-0540">Nuclease</keyword>
<dbReference type="OrthoDB" id="67788at2"/>
<dbReference type="RefSeq" id="WP_106144266.1">
    <property type="nucleotide sequence ID" value="NZ_PVYX01000001.1"/>
</dbReference>
<dbReference type="GO" id="GO:0004519">
    <property type="term" value="F:endonuclease activity"/>
    <property type="evidence" value="ECO:0007669"/>
    <property type="project" value="UniProtKB-KW"/>
</dbReference>
<evidence type="ECO:0000259" key="1">
    <source>
        <dbReference type="Pfam" id="PF13391"/>
    </source>
</evidence>
<accession>A0A2T0MIN5</accession>
<organism evidence="2 3">
    <name type="scientific">Flagellimonas meridianipacifica</name>
    <dbReference type="NCBI Taxonomy" id="1080225"/>
    <lineage>
        <taxon>Bacteria</taxon>
        <taxon>Pseudomonadati</taxon>
        <taxon>Bacteroidota</taxon>
        <taxon>Flavobacteriia</taxon>
        <taxon>Flavobacteriales</taxon>
        <taxon>Flavobacteriaceae</taxon>
        <taxon>Flagellimonas</taxon>
    </lineage>
</organism>
<gene>
    <name evidence="2" type="ORF">CLV81_1370</name>
</gene>
<evidence type="ECO:0000313" key="2">
    <source>
        <dbReference type="EMBL" id="PRX57366.1"/>
    </source>
</evidence>
<evidence type="ECO:0000313" key="3">
    <source>
        <dbReference type="Proteomes" id="UP000237640"/>
    </source>
</evidence>
<dbReference type="Pfam" id="PF13391">
    <property type="entry name" value="HNH_2"/>
    <property type="match status" value="1"/>
</dbReference>
<protein>
    <submittedName>
        <fullName evidence="2">Putative restriction endonuclease</fullName>
    </submittedName>
</protein>
<sequence>MKFYLGVTDNEWFSFLAQRSNEDINFWQPSGNTNFKAIESGAPFLFKLKYPANAIGGIGFFSSSSILPLDVAWDVFKQRNGLDSYFEFKKKITAYRNTLNNPFRKNSNIGCIVLTDPIFFSEEDWIPVPSNWSKSIVQGKVYDTIDEIGKSLWNQVEERLGRYKLFDREESQKSQLILEQGEVGYSKKYLTKVRLGQGAFRVKITDAYARRCAISGEKTLPTLEAAHIKPYSESGPNYIQNGLLLRADLHKLFDAGYLTINKGFKVEVSRKIKEEFENGKDYYKLQGQSMINMPARNEHRPKSAYLDWHNTNIYNG</sequence>
<keyword evidence="2" id="KW-0378">Hydrolase</keyword>
<dbReference type="EMBL" id="PVYX01000001">
    <property type="protein sequence ID" value="PRX57366.1"/>
    <property type="molecule type" value="Genomic_DNA"/>
</dbReference>
<comment type="caution">
    <text evidence="2">The sequence shown here is derived from an EMBL/GenBank/DDBJ whole genome shotgun (WGS) entry which is preliminary data.</text>
</comment>
<keyword evidence="2" id="KW-0255">Endonuclease</keyword>
<proteinExistence type="predicted"/>
<dbReference type="Proteomes" id="UP000237640">
    <property type="component" value="Unassembled WGS sequence"/>
</dbReference>
<keyword evidence="3" id="KW-1185">Reference proteome</keyword>
<dbReference type="AlphaFoldDB" id="A0A2T0MIN5"/>
<name>A0A2T0MIN5_9FLAO</name>